<protein>
    <submittedName>
        <fullName evidence="2">Uncharacterized protein</fullName>
    </submittedName>
</protein>
<sequence length="587" mass="64037">MGVLDISQMGLLEVTALKQGYLDLSSTIASRIVECDARITKLHATDAEPIDIAEDEGDVNDEVDGDDEDKDGSDLADDEGEDGSSENDEDGGDEDNEDQDDVHDGNGSNNDNVEDDGDGSNDNVNDEEDAKDNDEEGAAGQEEEVDSPIGNGNDDEDGEDKEDGRSVAEEGGDDSIHTLDIGQEGNQGTKHGATESALDSNVPISKPVAISTPTPKTEGKKVGGEGMVKCSTLDDVVQTGAANLTRRDDEKGSVMDPSVTIAETLASIKADLSLDDVDDDFQQPMPPTKVYILRSKRKPSSAMLSPYRAFDGTGLVPKLSIAVSGKLKAQSSSESVSATHIDPLDPITLGQLRLEYAICEEGDMDDAEVLSAAAGSHFSLSRADAKSAIFGNAMTTNFVDFYADYLNRKTGSTMSISRWVFTHDFAQGVATLMDWGTTMNTQSEWISEVCDMIEQSKWLNGKTLHNCNFWFLPYVAASKMVLYCVNLKDKKFEFLDASGGKFTPLLKKLGEHVVNFVTQYIDVVLKLNYNWGDFRWRQVTSINSHEDTHGGIVCLNFCELWEGKLLTVWKRTWRGQTYLRSRSAQMV</sequence>
<dbReference type="SUPFAM" id="SSF54001">
    <property type="entry name" value="Cysteine proteinases"/>
    <property type="match status" value="1"/>
</dbReference>
<evidence type="ECO:0000256" key="1">
    <source>
        <dbReference type="SAM" id="MobiDB-lite"/>
    </source>
</evidence>
<name>A0AAV2D084_9ROSI</name>
<evidence type="ECO:0000313" key="3">
    <source>
        <dbReference type="Proteomes" id="UP001497516"/>
    </source>
</evidence>
<dbReference type="Gene3D" id="3.40.395.10">
    <property type="entry name" value="Adenoviral Proteinase, Chain A"/>
    <property type="match status" value="1"/>
</dbReference>
<feature type="compositionally biased region" description="Acidic residues" evidence="1">
    <location>
        <begin position="48"/>
        <end position="101"/>
    </location>
</feature>
<evidence type="ECO:0000313" key="2">
    <source>
        <dbReference type="EMBL" id="CAL1361815.1"/>
    </source>
</evidence>
<keyword evidence="3" id="KW-1185">Reference proteome</keyword>
<reference evidence="2 3" key="1">
    <citation type="submission" date="2024-04" db="EMBL/GenBank/DDBJ databases">
        <authorList>
            <person name="Fracassetti M."/>
        </authorList>
    </citation>
    <scope>NUCLEOTIDE SEQUENCE [LARGE SCALE GENOMIC DNA]</scope>
</reference>
<gene>
    <name evidence="2" type="ORF">LTRI10_LOCUS9167</name>
</gene>
<dbReference type="InterPro" id="IPR038765">
    <property type="entry name" value="Papain-like_cys_pep_sf"/>
</dbReference>
<dbReference type="AlphaFoldDB" id="A0AAV2D084"/>
<proteinExistence type="predicted"/>
<feature type="compositionally biased region" description="Acidic residues" evidence="1">
    <location>
        <begin position="112"/>
        <end position="146"/>
    </location>
</feature>
<dbReference type="EMBL" id="OZ034814">
    <property type="protein sequence ID" value="CAL1361815.1"/>
    <property type="molecule type" value="Genomic_DNA"/>
</dbReference>
<accession>A0AAV2D084</accession>
<organism evidence="2 3">
    <name type="scientific">Linum trigynum</name>
    <dbReference type="NCBI Taxonomy" id="586398"/>
    <lineage>
        <taxon>Eukaryota</taxon>
        <taxon>Viridiplantae</taxon>
        <taxon>Streptophyta</taxon>
        <taxon>Embryophyta</taxon>
        <taxon>Tracheophyta</taxon>
        <taxon>Spermatophyta</taxon>
        <taxon>Magnoliopsida</taxon>
        <taxon>eudicotyledons</taxon>
        <taxon>Gunneridae</taxon>
        <taxon>Pentapetalae</taxon>
        <taxon>rosids</taxon>
        <taxon>fabids</taxon>
        <taxon>Malpighiales</taxon>
        <taxon>Linaceae</taxon>
        <taxon>Linum</taxon>
    </lineage>
</organism>
<dbReference type="Proteomes" id="UP001497516">
    <property type="component" value="Chromosome 10"/>
</dbReference>
<feature type="region of interest" description="Disordered" evidence="1">
    <location>
        <begin position="48"/>
        <end position="224"/>
    </location>
</feature>